<dbReference type="FunFam" id="3.40.50.720:FF:000594">
    <property type="entry name" value="Short-chain oxidoreductase"/>
    <property type="match status" value="1"/>
</dbReference>
<protein>
    <recommendedName>
        <fullName evidence="3">Probable oxidoreductase</fullName>
    </recommendedName>
</protein>
<name>A0A936NFM2_9ACTN</name>
<comment type="caution">
    <text evidence="4">The sequence shown here is derived from an EMBL/GenBank/DDBJ whole genome shotgun (WGS) entry which is preliminary data.</text>
</comment>
<evidence type="ECO:0000313" key="4">
    <source>
        <dbReference type="EMBL" id="MBK9298101.1"/>
    </source>
</evidence>
<dbReference type="EMBL" id="JADJZA010000008">
    <property type="protein sequence ID" value="MBK9298101.1"/>
    <property type="molecule type" value="Genomic_DNA"/>
</dbReference>
<evidence type="ECO:0000256" key="1">
    <source>
        <dbReference type="ARBA" id="ARBA00006484"/>
    </source>
</evidence>
<sequence>MDIDRSAFGPDTTTDEVVDGLDLSDLSVLITGASGGLGAETARALASKGASVVITARDLTKASAAVDAIKASTGNDDIEIEQLELGSLASIRGFGERWVDGHDTLDILINNAGVMACPQGTTDDGFERQFGTNHLGHFLLTGLVAPTLVANGSGRIVNLSSRGHQRDDVHLDDVNFEHRDYDKWAAYGQAKTANVLHAVELDRRLRDRKVRAFAVHPGTIMTDLSRHMQQQDFEALQSRRPAGSMGLKSVAAGAATTVYAATAPELDGMGGIYLEDCGIAAIDDDSQVSGVRSYAVDPERARQLWTLSEGLTGQTFDL</sequence>
<gene>
    <name evidence="4" type="ORF">IPN02_14960</name>
</gene>
<dbReference type="Proteomes" id="UP000727993">
    <property type="component" value="Unassembled WGS sequence"/>
</dbReference>
<comment type="similarity">
    <text evidence="1">Belongs to the short-chain dehydrogenases/reductases (SDR) family.</text>
</comment>
<dbReference type="InterPro" id="IPR002347">
    <property type="entry name" value="SDR_fam"/>
</dbReference>
<dbReference type="Gene3D" id="3.40.50.720">
    <property type="entry name" value="NAD(P)-binding Rossmann-like Domain"/>
    <property type="match status" value="1"/>
</dbReference>
<dbReference type="CDD" id="cd05327">
    <property type="entry name" value="retinol-DH_like_SDR_c_like"/>
    <property type="match status" value="1"/>
</dbReference>
<dbReference type="SUPFAM" id="SSF51735">
    <property type="entry name" value="NAD(P)-binding Rossmann-fold domains"/>
    <property type="match status" value="1"/>
</dbReference>
<dbReference type="PANTHER" id="PTHR24320">
    <property type="entry name" value="RETINOL DEHYDROGENASE"/>
    <property type="match status" value="1"/>
</dbReference>
<evidence type="ECO:0000256" key="3">
    <source>
        <dbReference type="ARBA" id="ARBA00071493"/>
    </source>
</evidence>
<proteinExistence type="inferred from homology"/>
<organism evidence="4 5">
    <name type="scientific">Candidatus Neomicrothrix subdominans</name>
    <dbReference type="NCBI Taxonomy" id="2954438"/>
    <lineage>
        <taxon>Bacteria</taxon>
        <taxon>Bacillati</taxon>
        <taxon>Actinomycetota</taxon>
        <taxon>Acidimicrobiia</taxon>
        <taxon>Acidimicrobiales</taxon>
        <taxon>Microthrixaceae</taxon>
        <taxon>Candidatus Neomicrothrix</taxon>
    </lineage>
</organism>
<dbReference type="PRINTS" id="PR00081">
    <property type="entry name" value="GDHRDH"/>
</dbReference>
<dbReference type="PANTHER" id="PTHR24320:SF283">
    <property type="entry name" value="RETINOL DEHYDROGENASE 11"/>
    <property type="match status" value="1"/>
</dbReference>
<dbReference type="AlphaFoldDB" id="A0A936NFM2"/>
<evidence type="ECO:0000313" key="5">
    <source>
        <dbReference type="Proteomes" id="UP000727993"/>
    </source>
</evidence>
<dbReference type="GO" id="GO:0016491">
    <property type="term" value="F:oxidoreductase activity"/>
    <property type="evidence" value="ECO:0007669"/>
    <property type="project" value="UniProtKB-KW"/>
</dbReference>
<accession>A0A936NFM2</accession>
<dbReference type="Pfam" id="PF00106">
    <property type="entry name" value="adh_short"/>
    <property type="match status" value="1"/>
</dbReference>
<keyword evidence="2" id="KW-0560">Oxidoreductase</keyword>
<reference evidence="4 5" key="1">
    <citation type="submission" date="2020-10" db="EMBL/GenBank/DDBJ databases">
        <title>Connecting structure to function with the recovery of over 1000 high-quality activated sludge metagenome-assembled genomes encoding full-length rRNA genes using long-read sequencing.</title>
        <authorList>
            <person name="Singleton C.M."/>
            <person name="Petriglieri F."/>
            <person name="Kristensen J.M."/>
            <person name="Kirkegaard R.H."/>
            <person name="Michaelsen T.Y."/>
            <person name="Andersen M.H."/>
            <person name="Karst S.M."/>
            <person name="Dueholm M.S."/>
            <person name="Nielsen P.H."/>
            <person name="Albertsen M."/>
        </authorList>
    </citation>
    <scope>NUCLEOTIDE SEQUENCE [LARGE SCALE GENOMIC DNA]</scope>
    <source>
        <strain evidence="4">Lyne_18-Q3-R50-59_MAXAC.006</strain>
    </source>
</reference>
<evidence type="ECO:0000256" key="2">
    <source>
        <dbReference type="ARBA" id="ARBA00023002"/>
    </source>
</evidence>
<dbReference type="InterPro" id="IPR036291">
    <property type="entry name" value="NAD(P)-bd_dom_sf"/>
</dbReference>